<dbReference type="GO" id="GO:0006935">
    <property type="term" value="P:chemotaxis"/>
    <property type="evidence" value="ECO:0007669"/>
    <property type="project" value="InterPro"/>
</dbReference>
<dbReference type="SUPFAM" id="SSF47226">
    <property type="entry name" value="Histidine-containing phosphotransfer domain, HPT domain"/>
    <property type="match status" value="1"/>
</dbReference>
<dbReference type="PROSITE" id="PS50109">
    <property type="entry name" value="HIS_KIN"/>
    <property type="match status" value="1"/>
</dbReference>
<dbReference type="EMBL" id="JACAQR010000004">
    <property type="protein sequence ID" value="NWD40798.1"/>
    <property type="molecule type" value="Genomic_DNA"/>
</dbReference>
<feature type="domain" description="HPt" evidence="13">
    <location>
        <begin position="2"/>
        <end position="106"/>
    </location>
</feature>
<dbReference type="Gene3D" id="3.30.565.10">
    <property type="entry name" value="Histidine kinase-like ATPase, C-terminal domain"/>
    <property type="match status" value="1"/>
</dbReference>
<dbReference type="PANTHER" id="PTHR43395:SF1">
    <property type="entry name" value="CHEMOTAXIS PROTEIN CHEA"/>
    <property type="match status" value="1"/>
</dbReference>
<dbReference type="EC" id="2.7.13.3" evidence="2"/>
<dbReference type="AlphaFoldDB" id="A0AAJ3H094"/>
<evidence type="ECO:0000259" key="13">
    <source>
        <dbReference type="PROSITE" id="PS50894"/>
    </source>
</evidence>
<dbReference type="InterPro" id="IPR004358">
    <property type="entry name" value="Sig_transdc_His_kin-like_C"/>
</dbReference>
<dbReference type="InterPro" id="IPR002545">
    <property type="entry name" value="CheW-lke_dom"/>
</dbReference>
<dbReference type="InterPro" id="IPR005467">
    <property type="entry name" value="His_kinase_dom"/>
</dbReference>
<feature type="modified residue" description="Phosphohistidine" evidence="9">
    <location>
        <position position="49"/>
    </location>
</feature>
<dbReference type="InterPro" id="IPR008207">
    <property type="entry name" value="Sig_transdc_His_kin_Hpt_dom"/>
</dbReference>
<evidence type="ECO:0000256" key="4">
    <source>
        <dbReference type="ARBA" id="ARBA00022553"/>
    </source>
</evidence>
<dbReference type="Pfam" id="PF01627">
    <property type="entry name" value="Hpt"/>
    <property type="match status" value="1"/>
</dbReference>
<evidence type="ECO:0000259" key="11">
    <source>
        <dbReference type="PROSITE" id="PS50109"/>
    </source>
</evidence>
<dbReference type="Gene3D" id="1.20.120.160">
    <property type="entry name" value="HPT domain"/>
    <property type="match status" value="1"/>
</dbReference>
<dbReference type="Pfam" id="PF02895">
    <property type="entry name" value="H-kinase_dim"/>
    <property type="match status" value="1"/>
</dbReference>
<dbReference type="InterPro" id="IPR004105">
    <property type="entry name" value="CheA-like_dim"/>
</dbReference>
<keyword evidence="4 9" id="KW-0597">Phosphoprotein</keyword>
<comment type="function">
    <text evidence="8">Involved in the transmission of sensory signals from the chemoreceptors to the flagellar motors. CheA is autophosphorylated; it can transfer its phosphate group to either CheB or CheY.</text>
</comment>
<dbReference type="InterPro" id="IPR037006">
    <property type="entry name" value="CheA-like_homodim_sf"/>
</dbReference>
<dbReference type="FunFam" id="1.20.120.160:FF:000008">
    <property type="entry name" value="Chemotaxis sensor histidine kinase CheA"/>
    <property type="match status" value="1"/>
</dbReference>
<protein>
    <recommendedName>
        <fullName evidence="3">Chemotaxis protein CheA</fullName>
        <ecNumber evidence="2">2.7.13.3</ecNumber>
    </recommendedName>
</protein>
<sequence length="743" mass="78702">MSFGADEEILQDFLVEAGEILEQLSEQLVELESRPDDANLLNAIFRGFHTVKGGAGFLQLHELVECCHIAENVFDILRKGERHVDSELMDVILEALDAVNGMFSEVRERAPITAATPELLAALARLAEPAANAPVVEAVAEPVAEPAGDVTDSEFEQLLDSLNAVKAEAEAPAANAPAMVPTTEDITDAEFESLLDQLHGKGQFAPDAVAAAPAPTEAAAPASNEITDDEFEALLDQLHGKGSFAADALPEVAATAAAPAAPAAPAATAAAAPAADGLISDHEFEALLDELHGKGKFTEVVGAAAPAATAAAAVATPAPVAAKAAAPVAAKPAPAPAPARAAAAPAADKQPASEAETTVRVDTARLDDIMNMVGELVLVRNRLVRLGLNSGDEAMQKAVSNLDVVTADLQTAVMKTRMQPIKKVFGRFPRLVRDLARQLKKEINLELVGEETDLDKNLVEALADPLVHLVRNAVDHGVETPEEREASGKNRQGKVILAAEQEGDHILLSITDDGKGMDPTILRNIAVKRGVMDKDAADRLTDTECYNLIFAPGFSTKTEISDVSGRGVGMDVVKTKISQLNGSINIYSTKGQGSKIVIKVPLTLAIMPTLMVMLGNQAFAFPLVNVNEIFHLDLSRTNVVDGQEVVIVRDKALPLFYLKRWLVASAKHEEQREGHVVILSVGTQRIGFVVDQLVGQEEVVIKPLGKMLQGTPGMSGATITGDGRIALILDVPSMLKRYAARRI</sequence>
<dbReference type="SUPFAM" id="SSF55874">
    <property type="entry name" value="ATPase domain of HSP90 chaperone/DNA topoisomerase II/histidine kinase"/>
    <property type="match status" value="1"/>
</dbReference>
<dbReference type="Proteomes" id="UP000546584">
    <property type="component" value="Unassembled WGS sequence"/>
</dbReference>
<evidence type="ECO:0000313" key="14">
    <source>
        <dbReference type="EMBL" id="NWD40798.1"/>
    </source>
</evidence>
<proteinExistence type="predicted"/>
<reference evidence="14 15" key="1">
    <citation type="submission" date="2020-04" db="EMBL/GenBank/DDBJ databases">
        <title>Molecular characterization of pseudomonads from Agaricus bisporus reveal novel blotch 2 pathogens in Western Europe.</title>
        <authorList>
            <person name="Taparia T."/>
            <person name="Krijger M."/>
            <person name="Haynes E."/>
            <person name="Elpinstone J.G."/>
            <person name="Noble R."/>
            <person name="Van Der Wolf J."/>
        </authorList>
    </citation>
    <scope>NUCLEOTIDE SEQUENCE [LARGE SCALE GENOMIC DNA]</scope>
    <source>
        <strain evidence="14 15">IPO3753</strain>
    </source>
</reference>
<dbReference type="CDD" id="cd00088">
    <property type="entry name" value="HPT"/>
    <property type="match status" value="1"/>
</dbReference>
<dbReference type="InterPro" id="IPR036097">
    <property type="entry name" value="HisK_dim/P_sf"/>
</dbReference>
<dbReference type="SUPFAM" id="SSF50341">
    <property type="entry name" value="CheW-like"/>
    <property type="match status" value="1"/>
</dbReference>
<dbReference type="SMART" id="SM01231">
    <property type="entry name" value="H-kinase_dim"/>
    <property type="match status" value="1"/>
</dbReference>
<comment type="catalytic activity">
    <reaction evidence="1">
        <text>ATP + protein L-histidine = ADP + protein N-phospho-L-histidine.</text>
        <dbReference type="EC" id="2.7.13.3"/>
    </reaction>
</comment>
<evidence type="ECO:0000256" key="2">
    <source>
        <dbReference type="ARBA" id="ARBA00012438"/>
    </source>
</evidence>
<feature type="domain" description="CheW-like" evidence="12">
    <location>
        <begin position="606"/>
        <end position="740"/>
    </location>
</feature>
<dbReference type="PROSITE" id="PS50894">
    <property type="entry name" value="HPT"/>
    <property type="match status" value="1"/>
</dbReference>
<evidence type="ECO:0000256" key="6">
    <source>
        <dbReference type="ARBA" id="ARBA00022777"/>
    </source>
</evidence>
<dbReference type="GO" id="GO:0005737">
    <property type="term" value="C:cytoplasm"/>
    <property type="evidence" value="ECO:0007669"/>
    <property type="project" value="InterPro"/>
</dbReference>
<dbReference type="SUPFAM" id="SSF47384">
    <property type="entry name" value="Homodimeric domain of signal transducing histidine kinase"/>
    <property type="match status" value="1"/>
</dbReference>
<evidence type="ECO:0000256" key="3">
    <source>
        <dbReference type="ARBA" id="ARBA00021495"/>
    </source>
</evidence>
<keyword evidence="6" id="KW-0418">Kinase</keyword>
<evidence type="ECO:0000256" key="1">
    <source>
        <dbReference type="ARBA" id="ARBA00000085"/>
    </source>
</evidence>
<dbReference type="SMART" id="SM00387">
    <property type="entry name" value="HATPase_c"/>
    <property type="match status" value="1"/>
</dbReference>
<dbReference type="InterPro" id="IPR051315">
    <property type="entry name" value="Bact_Chemotaxis_CheA"/>
</dbReference>
<dbReference type="RefSeq" id="WP_177025416.1">
    <property type="nucleotide sequence ID" value="NZ_JACAQR010000004.1"/>
</dbReference>
<evidence type="ECO:0000256" key="9">
    <source>
        <dbReference type="PROSITE-ProRule" id="PRU00110"/>
    </source>
</evidence>
<dbReference type="FunFam" id="2.30.30.40:FF:000048">
    <property type="entry name" value="Chemotaxis protein CheA, putative"/>
    <property type="match status" value="1"/>
</dbReference>
<evidence type="ECO:0000256" key="8">
    <source>
        <dbReference type="ARBA" id="ARBA00035100"/>
    </source>
</evidence>
<dbReference type="Gene3D" id="1.10.287.560">
    <property type="entry name" value="Histidine kinase CheA-like, homodimeric domain"/>
    <property type="match status" value="1"/>
</dbReference>
<keyword evidence="7" id="KW-0902">Two-component regulatory system</keyword>
<dbReference type="Gene3D" id="2.30.30.40">
    <property type="entry name" value="SH3 Domains"/>
    <property type="match status" value="1"/>
</dbReference>
<evidence type="ECO:0000256" key="5">
    <source>
        <dbReference type="ARBA" id="ARBA00022679"/>
    </source>
</evidence>
<dbReference type="GO" id="GO:0000155">
    <property type="term" value="F:phosphorelay sensor kinase activity"/>
    <property type="evidence" value="ECO:0007669"/>
    <property type="project" value="InterPro"/>
</dbReference>
<accession>A0AAJ3H094</accession>
<evidence type="ECO:0000313" key="15">
    <source>
        <dbReference type="Proteomes" id="UP000546584"/>
    </source>
</evidence>
<dbReference type="InterPro" id="IPR036641">
    <property type="entry name" value="HPT_dom_sf"/>
</dbReference>
<feature type="compositionally biased region" description="Low complexity" evidence="10">
    <location>
        <begin position="333"/>
        <end position="347"/>
    </location>
</feature>
<dbReference type="InterPro" id="IPR003594">
    <property type="entry name" value="HATPase_dom"/>
</dbReference>
<comment type="caution">
    <text evidence="14">The sequence shown here is derived from an EMBL/GenBank/DDBJ whole genome shotgun (WGS) entry which is preliminary data.</text>
</comment>
<dbReference type="PRINTS" id="PR00344">
    <property type="entry name" value="BCTRLSENSOR"/>
</dbReference>
<evidence type="ECO:0000256" key="10">
    <source>
        <dbReference type="SAM" id="MobiDB-lite"/>
    </source>
</evidence>
<dbReference type="InterPro" id="IPR036890">
    <property type="entry name" value="HATPase_C_sf"/>
</dbReference>
<gene>
    <name evidence="14" type="ORF">HX826_02915</name>
</gene>
<dbReference type="FunFam" id="3.30.565.10:FF:000016">
    <property type="entry name" value="Chemotaxis protein CheA, putative"/>
    <property type="match status" value="1"/>
</dbReference>
<dbReference type="Pfam" id="PF01584">
    <property type="entry name" value="CheW"/>
    <property type="match status" value="1"/>
</dbReference>
<dbReference type="InterPro" id="IPR036061">
    <property type="entry name" value="CheW-like_dom_sf"/>
</dbReference>
<name>A0AAJ3H094_9PSED</name>
<dbReference type="CDD" id="cd00731">
    <property type="entry name" value="CheA_reg"/>
    <property type="match status" value="1"/>
</dbReference>
<dbReference type="SMART" id="SM00260">
    <property type="entry name" value="CheW"/>
    <property type="match status" value="1"/>
</dbReference>
<dbReference type="SMART" id="SM00073">
    <property type="entry name" value="HPT"/>
    <property type="match status" value="1"/>
</dbReference>
<dbReference type="CDD" id="cd16916">
    <property type="entry name" value="HATPase_CheA-like"/>
    <property type="match status" value="1"/>
</dbReference>
<evidence type="ECO:0000259" key="12">
    <source>
        <dbReference type="PROSITE" id="PS50851"/>
    </source>
</evidence>
<evidence type="ECO:0000256" key="7">
    <source>
        <dbReference type="ARBA" id="ARBA00023012"/>
    </source>
</evidence>
<dbReference type="PROSITE" id="PS50851">
    <property type="entry name" value="CHEW"/>
    <property type="match status" value="1"/>
</dbReference>
<feature type="region of interest" description="Disordered" evidence="10">
    <location>
        <begin position="333"/>
        <end position="359"/>
    </location>
</feature>
<dbReference type="Pfam" id="PF02518">
    <property type="entry name" value="HATPase_c"/>
    <property type="match status" value="1"/>
</dbReference>
<organism evidence="14 15">
    <name type="scientific">Pseudomonas yamanorum</name>
    <dbReference type="NCBI Taxonomy" id="515393"/>
    <lineage>
        <taxon>Bacteria</taxon>
        <taxon>Pseudomonadati</taxon>
        <taxon>Pseudomonadota</taxon>
        <taxon>Gammaproteobacteria</taxon>
        <taxon>Pseudomonadales</taxon>
        <taxon>Pseudomonadaceae</taxon>
        <taxon>Pseudomonas</taxon>
    </lineage>
</organism>
<feature type="domain" description="Histidine kinase" evidence="11">
    <location>
        <begin position="395"/>
        <end position="604"/>
    </location>
</feature>
<keyword evidence="5" id="KW-0808">Transferase</keyword>
<dbReference type="PANTHER" id="PTHR43395">
    <property type="entry name" value="SENSOR HISTIDINE KINASE CHEA"/>
    <property type="match status" value="1"/>
</dbReference>